<dbReference type="Proteomes" id="UP000319941">
    <property type="component" value="Unassembled WGS sequence"/>
</dbReference>
<dbReference type="InterPro" id="IPR039422">
    <property type="entry name" value="MarR/SlyA-like"/>
</dbReference>
<accession>A0A558HND1</accession>
<dbReference type="STRING" id="553385.GCA_000591415_03428"/>
<feature type="domain" description="HTH marR-type" evidence="4">
    <location>
        <begin position="29"/>
        <end position="162"/>
    </location>
</feature>
<keyword evidence="2" id="KW-0238">DNA-binding</keyword>
<evidence type="ECO:0000256" key="1">
    <source>
        <dbReference type="ARBA" id="ARBA00023015"/>
    </source>
</evidence>
<dbReference type="GO" id="GO:0003677">
    <property type="term" value="F:DNA binding"/>
    <property type="evidence" value="ECO:0007669"/>
    <property type="project" value="UniProtKB-KW"/>
</dbReference>
<organism evidence="5 6">
    <name type="scientific">Cobetia crustatorum</name>
    <dbReference type="NCBI Taxonomy" id="553385"/>
    <lineage>
        <taxon>Bacteria</taxon>
        <taxon>Pseudomonadati</taxon>
        <taxon>Pseudomonadota</taxon>
        <taxon>Gammaproteobacteria</taxon>
        <taxon>Oceanospirillales</taxon>
        <taxon>Halomonadaceae</taxon>
        <taxon>Cobetia</taxon>
    </lineage>
</organism>
<evidence type="ECO:0000256" key="3">
    <source>
        <dbReference type="ARBA" id="ARBA00023163"/>
    </source>
</evidence>
<dbReference type="RefSeq" id="WP_144727427.1">
    <property type="nucleotide sequence ID" value="NZ_CAWOWR010000107.1"/>
</dbReference>
<dbReference type="GO" id="GO:0006950">
    <property type="term" value="P:response to stress"/>
    <property type="evidence" value="ECO:0007669"/>
    <property type="project" value="TreeGrafter"/>
</dbReference>
<evidence type="ECO:0000313" key="6">
    <source>
        <dbReference type="Proteomes" id="UP000319941"/>
    </source>
</evidence>
<gene>
    <name evidence="5" type="ORF">FQP86_08255</name>
</gene>
<dbReference type="InterPro" id="IPR036390">
    <property type="entry name" value="WH_DNA-bd_sf"/>
</dbReference>
<dbReference type="EMBL" id="VNFH01000005">
    <property type="protein sequence ID" value="TVU70607.1"/>
    <property type="molecule type" value="Genomic_DNA"/>
</dbReference>
<dbReference type="PRINTS" id="PR00598">
    <property type="entry name" value="HTHMARR"/>
</dbReference>
<dbReference type="Gene3D" id="1.10.10.10">
    <property type="entry name" value="Winged helix-like DNA-binding domain superfamily/Winged helix DNA-binding domain"/>
    <property type="match status" value="1"/>
</dbReference>
<dbReference type="Pfam" id="PF12802">
    <property type="entry name" value="MarR_2"/>
    <property type="match status" value="1"/>
</dbReference>
<dbReference type="AlphaFoldDB" id="A0A558HND1"/>
<dbReference type="OrthoDB" id="5296557at2"/>
<dbReference type="PROSITE" id="PS50995">
    <property type="entry name" value="HTH_MARR_2"/>
    <property type="match status" value="1"/>
</dbReference>
<dbReference type="PANTHER" id="PTHR33164:SF64">
    <property type="entry name" value="TRANSCRIPTIONAL REGULATOR SLYA"/>
    <property type="match status" value="1"/>
</dbReference>
<keyword evidence="3" id="KW-0804">Transcription</keyword>
<evidence type="ECO:0000259" key="4">
    <source>
        <dbReference type="PROSITE" id="PS50995"/>
    </source>
</evidence>
<proteinExistence type="predicted"/>
<dbReference type="SMART" id="SM00347">
    <property type="entry name" value="HTH_MARR"/>
    <property type="match status" value="1"/>
</dbReference>
<keyword evidence="6" id="KW-1185">Reference proteome</keyword>
<dbReference type="GO" id="GO:0003700">
    <property type="term" value="F:DNA-binding transcription factor activity"/>
    <property type="evidence" value="ECO:0007669"/>
    <property type="project" value="InterPro"/>
</dbReference>
<reference evidence="5 6" key="1">
    <citation type="submission" date="2019-07" db="EMBL/GenBank/DDBJ databases">
        <title>Diversity of Bacteria from Kongsfjorden, Arctic.</title>
        <authorList>
            <person name="Yu Y."/>
        </authorList>
    </citation>
    <scope>NUCLEOTIDE SEQUENCE [LARGE SCALE GENOMIC DNA]</scope>
    <source>
        <strain evidence="5 6">SM1923</strain>
    </source>
</reference>
<evidence type="ECO:0000313" key="5">
    <source>
        <dbReference type="EMBL" id="TVU70607.1"/>
    </source>
</evidence>
<dbReference type="PANTHER" id="PTHR33164">
    <property type="entry name" value="TRANSCRIPTIONAL REGULATOR, MARR FAMILY"/>
    <property type="match status" value="1"/>
</dbReference>
<sequence length="186" mass="20729">MQENSAVVDFEPRPDKSCPEELHLHETIKPSLGGLVGRVHRVWRTAITIAVQPLGMTEARWTVMVHLDKLGEGCTQQMLASELGIEMPSLTRTLNQLEAQQLIRRGAHATDKRARCLWFTAAGRDCLQQVAERISRVRSELYVGFDDADLNQFAEMLLTLEANASVSIHRSQADRHASPGDEGNMA</sequence>
<keyword evidence="1" id="KW-0805">Transcription regulation</keyword>
<protein>
    <submittedName>
        <fullName evidence="5">MarR family transcriptional regulator</fullName>
    </submittedName>
</protein>
<name>A0A558HND1_9GAMM</name>
<dbReference type="InterPro" id="IPR036388">
    <property type="entry name" value="WH-like_DNA-bd_sf"/>
</dbReference>
<evidence type="ECO:0000256" key="2">
    <source>
        <dbReference type="ARBA" id="ARBA00023125"/>
    </source>
</evidence>
<dbReference type="InterPro" id="IPR000835">
    <property type="entry name" value="HTH_MarR-typ"/>
</dbReference>
<dbReference type="SUPFAM" id="SSF46785">
    <property type="entry name" value="Winged helix' DNA-binding domain"/>
    <property type="match status" value="1"/>
</dbReference>
<comment type="caution">
    <text evidence="5">The sequence shown here is derived from an EMBL/GenBank/DDBJ whole genome shotgun (WGS) entry which is preliminary data.</text>
</comment>